<dbReference type="CDD" id="cd07262">
    <property type="entry name" value="VOC_like"/>
    <property type="match status" value="1"/>
</dbReference>
<dbReference type="SUPFAM" id="SSF54593">
    <property type="entry name" value="Glyoxalase/Bleomycin resistance protein/Dihydroxybiphenyl dioxygenase"/>
    <property type="match status" value="1"/>
</dbReference>
<organism evidence="3 4">
    <name type="scientific">Delftia acidovorans</name>
    <name type="common">Pseudomonas acidovorans</name>
    <name type="synonym">Comamonas acidovorans</name>
    <dbReference type="NCBI Taxonomy" id="80866"/>
    <lineage>
        <taxon>Bacteria</taxon>
        <taxon>Pseudomonadati</taxon>
        <taxon>Pseudomonadota</taxon>
        <taxon>Betaproteobacteria</taxon>
        <taxon>Burkholderiales</taxon>
        <taxon>Comamonadaceae</taxon>
        <taxon>Delftia</taxon>
    </lineage>
</organism>
<proteinExistence type="predicted"/>
<name>A0AAJ2R8M4_DELAC</name>
<evidence type="ECO:0000256" key="1">
    <source>
        <dbReference type="SAM" id="MobiDB-lite"/>
    </source>
</evidence>
<dbReference type="Pfam" id="PF00903">
    <property type="entry name" value="Glyoxalase"/>
    <property type="match status" value="1"/>
</dbReference>
<gene>
    <name evidence="3" type="ORF">SGN30_27315</name>
</gene>
<dbReference type="AlphaFoldDB" id="A0AAJ2R8M4"/>
<protein>
    <submittedName>
        <fullName evidence="3">VOC family protein</fullName>
    </submittedName>
</protein>
<sequence>MFSHITVGARDLERAGRFYDAVLFPLGLQRRAVQPDGGPAALCWVAPPAALPRFYVYSPFNGEPATAGNGAMVAFVAPSPDAVDAAHAAGLARGGSDEGPPGPRPHYGDGYYGAYLRDPDGNKVHVVHRADVQS</sequence>
<evidence type="ECO:0000313" key="3">
    <source>
        <dbReference type="EMBL" id="MDX4957142.1"/>
    </source>
</evidence>
<accession>A0AAJ2R8M4</accession>
<dbReference type="RefSeq" id="WP_192368273.1">
    <property type="nucleotide sequence ID" value="NZ_CP065627.1"/>
</dbReference>
<dbReference type="InterPro" id="IPR004360">
    <property type="entry name" value="Glyas_Fos-R_dOase_dom"/>
</dbReference>
<comment type="caution">
    <text evidence="3">The sequence shown here is derived from an EMBL/GenBank/DDBJ whole genome shotgun (WGS) entry which is preliminary data.</text>
</comment>
<evidence type="ECO:0000259" key="2">
    <source>
        <dbReference type="PROSITE" id="PS51819"/>
    </source>
</evidence>
<dbReference type="PANTHER" id="PTHR35006">
    <property type="entry name" value="GLYOXALASE FAMILY PROTEIN (AFU_ORTHOLOGUE AFUA_5G14830)"/>
    <property type="match status" value="1"/>
</dbReference>
<reference evidence="3" key="1">
    <citation type="submission" date="2023-11" db="EMBL/GenBank/DDBJ databases">
        <title>Identification and selenium tolerance of Delftia acidovorans R3-25.</title>
        <authorList>
            <person name="Zhang S."/>
            <person name="Liu Y."/>
            <person name="Guo Y."/>
        </authorList>
    </citation>
    <scope>NUCLEOTIDE SEQUENCE</scope>
    <source>
        <strain evidence="3">R3-25</strain>
    </source>
</reference>
<dbReference type="Proteomes" id="UP001287445">
    <property type="component" value="Unassembled WGS sequence"/>
</dbReference>
<evidence type="ECO:0000313" key="4">
    <source>
        <dbReference type="Proteomes" id="UP001287445"/>
    </source>
</evidence>
<dbReference type="PANTHER" id="PTHR35006:SF1">
    <property type="entry name" value="BLL2941 PROTEIN"/>
    <property type="match status" value="1"/>
</dbReference>
<dbReference type="InterPro" id="IPR029068">
    <property type="entry name" value="Glyas_Bleomycin-R_OHBP_Dase"/>
</dbReference>
<feature type="region of interest" description="Disordered" evidence="1">
    <location>
        <begin position="88"/>
        <end position="112"/>
    </location>
</feature>
<feature type="domain" description="VOC" evidence="2">
    <location>
        <begin position="1"/>
        <end position="129"/>
    </location>
</feature>
<dbReference type="Gene3D" id="3.10.180.10">
    <property type="entry name" value="2,3-Dihydroxybiphenyl 1,2-Dioxygenase, domain 1"/>
    <property type="match status" value="1"/>
</dbReference>
<dbReference type="InterPro" id="IPR037523">
    <property type="entry name" value="VOC_core"/>
</dbReference>
<dbReference type="EMBL" id="JAWWMZ010000015">
    <property type="protein sequence ID" value="MDX4957142.1"/>
    <property type="molecule type" value="Genomic_DNA"/>
</dbReference>
<dbReference type="PROSITE" id="PS51819">
    <property type="entry name" value="VOC"/>
    <property type="match status" value="1"/>
</dbReference>